<reference evidence="2 3" key="1">
    <citation type="submission" date="2011-02" db="EMBL/GenBank/DDBJ databases">
        <authorList>
            <person name="Muzny D."/>
            <person name="Qin X."/>
            <person name="Deng J."/>
            <person name="Jiang H."/>
            <person name="Liu Y."/>
            <person name="Qu J."/>
            <person name="Song X.-Z."/>
            <person name="Zhang L."/>
            <person name="Thornton R."/>
            <person name="Coyle M."/>
            <person name="Francisco L."/>
            <person name="Jackson L."/>
            <person name="Javaid M."/>
            <person name="Korchina V."/>
            <person name="Kovar C."/>
            <person name="Mata R."/>
            <person name="Mathew T."/>
            <person name="Ngo R."/>
            <person name="Nguyen L."/>
            <person name="Nguyen N."/>
            <person name="Okwuonu G."/>
            <person name="Ongeri F."/>
            <person name="Pham C."/>
            <person name="Simmons D."/>
            <person name="Wilczek-Boney K."/>
            <person name="Hale W."/>
            <person name="Jakkamsetti A."/>
            <person name="Pham P."/>
            <person name="Ruth R."/>
            <person name="San Lucas F."/>
            <person name="Warren J."/>
            <person name="Zhang J."/>
            <person name="Zhao Z."/>
            <person name="Zhou C."/>
            <person name="Zhu D."/>
            <person name="Lee S."/>
            <person name="Bess C."/>
            <person name="Blankenburg K."/>
            <person name="Forbes L."/>
            <person name="Fu Q."/>
            <person name="Gubbala S."/>
            <person name="Hirani K."/>
            <person name="Jayaseelan J.C."/>
            <person name="Lara F."/>
            <person name="Munidasa M."/>
            <person name="Palculict T."/>
            <person name="Patil S."/>
            <person name="Pu L.-L."/>
            <person name="Saada N."/>
            <person name="Tang L."/>
            <person name="Weissenberger G."/>
            <person name="Zhu Y."/>
            <person name="Hemphill L."/>
            <person name="Shang Y."/>
            <person name="Youmans B."/>
            <person name="Ayvaz T."/>
            <person name="Ross M."/>
            <person name="Santibanez J."/>
            <person name="Aqrawi P."/>
            <person name="Gross S."/>
            <person name="Joshi V."/>
            <person name="Fowler G."/>
            <person name="Nazareth L."/>
            <person name="Reid J."/>
            <person name="Worley K."/>
            <person name="Petrosino J."/>
            <person name="Highlander S."/>
            <person name="Gibbs R."/>
        </authorList>
    </citation>
    <scope>NUCLEOTIDE SEQUENCE [LARGE SCALE GENOMIC DNA]</scope>
    <source>
        <strain evidence="2 3">SK160</strain>
    </source>
</reference>
<evidence type="ECO:0000313" key="3">
    <source>
        <dbReference type="Proteomes" id="UP000004562"/>
    </source>
</evidence>
<dbReference type="AlphaFoldDB" id="F0IWH0"/>
<evidence type="ECO:0000313" key="2">
    <source>
        <dbReference type="EMBL" id="EGD38185.1"/>
    </source>
</evidence>
<organism evidence="2 3">
    <name type="scientific">Streptococcus sanguinis SK160</name>
    <dbReference type="NCBI Taxonomy" id="888812"/>
    <lineage>
        <taxon>Bacteria</taxon>
        <taxon>Bacillati</taxon>
        <taxon>Bacillota</taxon>
        <taxon>Bacilli</taxon>
        <taxon>Lactobacillales</taxon>
        <taxon>Streptococcaceae</taxon>
        <taxon>Streptococcus</taxon>
    </lineage>
</organism>
<dbReference type="Proteomes" id="UP000004562">
    <property type="component" value="Unassembled WGS sequence"/>
</dbReference>
<dbReference type="EMBL" id="AEXZ01000011">
    <property type="protein sequence ID" value="EGD38185.1"/>
    <property type="molecule type" value="Genomic_DNA"/>
</dbReference>
<keyword evidence="1" id="KW-0812">Transmembrane</keyword>
<accession>F0IWH0</accession>
<evidence type="ECO:0000256" key="1">
    <source>
        <dbReference type="SAM" id="Phobius"/>
    </source>
</evidence>
<dbReference type="PATRIC" id="fig|888812.3.peg.2147"/>
<name>F0IWH0_STRSA</name>
<sequence>MQMRIALKVDISYFSEFVHIAEQPDKSRLRQLIIFIPLFLSIVYFTKKKAKSPS</sequence>
<proteinExistence type="predicted"/>
<keyword evidence="1" id="KW-1133">Transmembrane helix</keyword>
<dbReference type="HOGENOM" id="CLU_204038_0_0_9"/>
<gene>
    <name evidence="2" type="ORF">HMPREF9384_2182</name>
</gene>
<feature type="transmembrane region" description="Helical" evidence="1">
    <location>
        <begin position="29"/>
        <end position="46"/>
    </location>
</feature>
<protein>
    <submittedName>
        <fullName evidence="2">S-adenosylmethionine uptake transporter</fullName>
    </submittedName>
</protein>
<keyword evidence="1" id="KW-0472">Membrane</keyword>
<comment type="caution">
    <text evidence="2">The sequence shown here is derived from an EMBL/GenBank/DDBJ whole genome shotgun (WGS) entry which is preliminary data.</text>
</comment>